<dbReference type="RefSeq" id="WP_101259978.1">
    <property type="nucleotide sequence ID" value="NZ_MVDD01000002.1"/>
</dbReference>
<dbReference type="SUPFAM" id="SSF81296">
    <property type="entry name" value="E set domains"/>
    <property type="match status" value="1"/>
</dbReference>
<dbReference type="InterPro" id="IPR033126">
    <property type="entry name" value="Glyco_hydro_9_Asp/Glu_AS"/>
</dbReference>
<comment type="similarity">
    <text evidence="1 6 8">Belongs to the glycosyl hydrolase 9 (cellulase E) family.</text>
</comment>
<keyword evidence="3 6" id="KW-0119">Carbohydrate metabolism</keyword>
<feature type="chain" id="PRO_5014489410" description="Endoglucanase" evidence="8">
    <location>
        <begin position="24"/>
        <end position="577"/>
    </location>
</feature>
<comment type="caution">
    <text evidence="11">The sequence shown here is derived from an EMBL/GenBank/DDBJ whole genome shotgun (WGS) entry which is preliminary data.</text>
</comment>
<dbReference type="Gene3D" id="2.60.40.10">
    <property type="entry name" value="Immunoglobulins"/>
    <property type="match status" value="1"/>
</dbReference>
<keyword evidence="2 6" id="KW-0378">Hydrolase</keyword>
<sequence length="577" mass="64810">MNIMNYKTFLLSLFISLSLSACMQTDKEPVSNNEQLILVNQVGYDYDASKLALIRTEAEQFSIKNNKGKTLFEKATGPKQYCSLSGDTVQTIDFSEITKKGEYYIVIKDSIISHKIVITERPYADLAKSALKSFYLNRSGMEIDSIHGGIWARPEGHPDTTVYFHSSAADKNHPENSSISSPKGWYDAGDYNKYIVNSSISTYTLLFAYNSFAAYFDELNLNIPESNNKIPDVLDEALYNLRWMMTMQDANDGGVYHKLTTKNFEDFVMPHEATNKRYLVQKSTSASLDFAATMAYASRIFADFSSNLPGLADSCRIQSEKAWNWAIKNPNVLYEQAPDISTGTYGDPNLSDEWYWAASELYLTTNDNAYSGLISSIQLDSNTPSWQNVNSLGVMSLLSSDKKDDYTELQVRFLKYIDQLIEMENTSPYRIAISNYDWGSNSEFANQGMIKLLAYQLTKNSKYLNSARESLDYLLGRNATAYCFVTGFGFLSPMNIHHRPSAADSVQEPVPGFLVGGPNLIVPNDCNDEITRSPYVAKAYADEQCSYSTNEIAINWNAPLVYLTSGIDVFGKNTNEE</sequence>
<dbReference type="EMBL" id="MVDD01000002">
    <property type="protein sequence ID" value="PKQ64881.1"/>
    <property type="molecule type" value="Genomic_DNA"/>
</dbReference>
<keyword evidence="5 6" id="KW-0624">Polysaccharide degradation</keyword>
<gene>
    <name evidence="11" type="ORF">BZG02_03235</name>
</gene>
<dbReference type="PROSITE" id="PS00592">
    <property type="entry name" value="GH9_2"/>
    <property type="match status" value="1"/>
</dbReference>
<dbReference type="PANTHER" id="PTHR22298">
    <property type="entry name" value="ENDO-1,4-BETA-GLUCANASE"/>
    <property type="match status" value="1"/>
</dbReference>
<evidence type="ECO:0000313" key="12">
    <source>
        <dbReference type="Proteomes" id="UP000233535"/>
    </source>
</evidence>
<organism evidence="11 12">
    <name type="scientific">Labilibaculum filiforme</name>
    <dbReference type="NCBI Taxonomy" id="1940526"/>
    <lineage>
        <taxon>Bacteria</taxon>
        <taxon>Pseudomonadati</taxon>
        <taxon>Bacteroidota</taxon>
        <taxon>Bacteroidia</taxon>
        <taxon>Marinilabiliales</taxon>
        <taxon>Marinifilaceae</taxon>
        <taxon>Labilibaculum</taxon>
    </lineage>
</organism>
<keyword evidence="4 6" id="KW-0326">Glycosidase</keyword>
<dbReference type="CDD" id="cd02850">
    <property type="entry name" value="E_set_Cellulase_N"/>
    <property type="match status" value="1"/>
</dbReference>
<evidence type="ECO:0000256" key="7">
    <source>
        <dbReference type="PROSITE-ProRule" id="PRU10060"/>
    </source>
</evidence>
<keyword evidence="8" id="KW-0732">Signal</keyword>
<feature type="domain" description="Glycoside hydrolase family 9" evidence="9">
    <location>
        <begin position="123"/>
        <end position="563"/>
    </location>
</feature>
<dbReference type="InterPro" id="IPR018221">
    <property type="entry name" value="Glyco_hydro_9_His_AS"/>
</dbReference>
<dbReference type="InterPro" id="IPR004197">
    <property type="entry name" value="Cellulase_Ig-like"/>
</dbReference>
<dbReference type="InterPro" id="IPR008928">
    <property type="entry name" value="6-hairpin_glycosidase_sf"/>
</dbReference>
<dbReference type="GO" id="GO:0008810">
    <property type="term" value="F:cellulase activity"/>
    <property type="evidence" value="ECO:0007669"/>
    <property type="project" value="UniProtKB-EC"/>
</dbReference>
<dbReference type="Pfam" id="PF02927">
    <property type="entry name" value="CelD_N"/>
    <property type="match status" value="1"/>
</dbReference>
<dbReference type="AlphaFoldDB" id="A0A2N3I3K0"/>
<dbReference type="OrthoDB" id="9808897at2"/>
<keyword evidence="12" id="KW-1185">Reference proteome</keyword>
<evidence type="ECO:0000256" key="4">
    <source>
        <dbReference type="ARBA" id="ARBA00023295"/>
    </source>
</evidence>
<evidence type="ECO:0000256" key="8">
    <source>
        <dbReference type="RuleBase" id="RU361166"/>
    </source>
</evidence>
<evidence type="ECO:0000256" key="5">
    <source>
        <dbReference type="ARBA" id="ARBA00023326"/>
    </source>
</evidence>
<feature type="active site" evidence="7">
    <location>
        <position position="551"/>
    </location>
</feature>
<evidence type="ECO:0000313" key="11">
    <source>
        <dbReference type="EMBL" id="PKQ64881.1"/>
    </source>
</evidence>
<evidence type="ECO:0000259" key="10">
    <source>
        <dbReference type="Pfam" id="PF02927"/>
    </source>
</evidence>
<dbReference type="InterPro" id="IPR001701">
    <property type="entry name" value="Glyco_hydro_9"/>
</dbReference>
<evidence type="ECO:0000256" key="2">
    <source>
        <dbReference type="ARBA" id="ARBA00022801"/>
    </source>
</evidence>
<name>A0A2N3I3K0_9BACT</name>
<dbReference type="PROSITE" id="PS51257">
    <property type="entry name" value="PROKAR_LIPOPROTEIN"/>
    <property type="match status" value="1"/>
</dbReference>
<feature type="domain" description="Cellulase Ig-like" evidence="10">
    <location>
        <begin position="35"/>
        <end position="109"/>
    </location>
</feature>
<dbReference type="Gene3D" id="1.50.10.10">
    <property type="match status" value="1"/>
</dbReference>
<feature type="signal peptide" evidence="8">
    <location>
        <begin position="1"/>
        <end position="23"/>
    </location>
</feature>
<dbReference type="SUPFAM" id="SSF48208">
    <property type="entry name" value="Six-hairpin glycosidases"/>
    <property type="match status" value="1"/>
</dbReference>
<dbReference type="EC" id="3.2.1.4" evidence="8"/>
<dbReference type="GO" id="GO:0030245">
    <property type="term" value="P:cellulose catabolic process"/>
    <property type="evidence" value="ECO:0007669"/>
    <property type="project" value="UniProtKB-KW"/>
</dbReference>
<reference evidence="11 12" key="1">
    <citation type="journal article" date="2017" name="Front. Microbiol.">
        <title>Labilibaculum manganireducens gen. nov., sp. nov. and Labilibaculum filiforme sp. nov., Novel Bacteroidetes Isolated from Subsurface Sediments of the Baltic Sea.</title>
        <authorList>
            <person name="Vandieken V."/>
            <person name="Marshall I.P."/>
            <person name="Niemann H."/>
            <person name="Engelen B."/>
            <person name="Cypionka H."/>
        </authorList>
    </citation>
    <scope>NUCLEOTIDE SEQUENCE [LARGE SCALE GENOMIC DNA]</scope>
    <source>
        <strain evidence="11 12">59.16B</strain>
    </source>
</reference>
<dbReference type="InterPro" id="IPR014756">
    <property type="entry name" value="Ig_E-set"/>
</dbReference>
<evidence type="ECO:0000259" key="9">
    <source>
        <dbReference type="Pfam" id="PF00759"/>
    </source>
</evidence>
<proteinExistence type="inferred from homology"/>
<dbReference type="InterPro" id="IPR012341">
    <property type="entry name" value="6hp_glycosidase-like_sf"/>
</dbReference>
<feature type="active site" evidence="6">
    <location>
        <position position="497"/>
    </location>
</feature>
<dbReference type="PROSITE" id="PS00698">
    <property type="entry name" value="GH9_3"/>
    <property type="match status" value="1"/>
</dbReference>
<accession>A0A2N3I3K0</accession>
<feature type="active site" evidence="7">
    <location>
        <position position="542"/>
    </location>
</feature>
<evidence type="ECO:0000256" key="6">
    <source>
        <dbReference type="PROSITE-ProRule" id="PRU10059"/>
    </source>
</evidence>
<protein>
    <recommendedName>
        <fullName evidence="8">Endoglucanase</fullName>
        <ecNumber evidence="8">3.2.1.4</ecNumber>
    </recommendedName>
</protein>
<dbReference type="Proteomes" id="UP000233535">
    <property type="component" value="Unassembled WGS sequence"/>
</dbReference>
<evidence type="ECO:0000256" key="3">
    <source>
        <dbReference type="ARBA" id="ARBA00023277"/>
    </source>
</evidence>
<comment type="catalytic activity">
    <reaction evidence="8">
        <text>Endohydrolysis of (1-&gt;4)-beta-D-glucosidic linkages in cellulose, lichenin and cereal beta-D-glucans.</text>
        <dbReference type="EC" id="3.2.1.4"/>
    </reaction>
</comment>
<dbReference type="Pfam" id="PF00759">
    <property type="entry name" value="Glyco_hydro_9"/>
    <property type="match status" value="1"/>
</dbReference>
<dbReference type="InterPro" id="IPR013783">
    <property type="entry name" value="Ig-like_fold"/>
</dbReference>
<keyword evidence="8" id="KW-0136">Cellulose degradation</keyword>
<evidence type="ECO:0000256" key="1">
    <source>
        <dbReference type="ARBA" id="ARBA00007072"/>
    </source>
</evidence>